<dbReference type="Proteomes" id="UP000692954">
    <property type="component" value="Unassembled WGS sequence"/>
</dbReference>
<gene>
    <name evidence="1" type="ORF">PSON_ATCC_30995.1.T0640194</name>
</gene>
<proteinExistence type="predicted"/>
<dbReference type="AlphaFoldDB" id="A0A8S1P013"/>
<keyword evidence="2" id="KW-1185">Reference proteome</keyword>
<evidence type="ECO:0000313" key="1">
    <source>
        <dbReference type="EMBL" id="CAD8095475.1"/>
    </source>
</evidence>
<reference evidence="1" key="1">
    <citation type="submission" date="2021-01" db="EMBL/GenBank/DDBJ databases">
        <authorList>
            <consortium name="Genoscope - CEA"/>
            <person name="William W."/>
        </authorList>
    </citation>
    <scope>NUCLEOTIDE SEQUENCE</scope>
</reference>
<dbReference type="EMBL" id="CAJJDN010000064">
    <property type="protein sequence ID" value="CAD8095475.1"/>
    <property type="molecule type" value="Genomic_DNA"/>
</dbReference>
<evidence type="ECO:0000313" key="2">
    <source>
        <dbReference type="Proteomes" id="UP000692954"/>
    </source>
</evidence>
<accession>A0A8S1P013</accession>
<organism evidence="1 2">
    <name type="scientific">Paramecium sonneborni</name>
    <dbReference type="NCBI Taxonomy" id="65129"/>
    <lineage>
        <taxon>Eukaryota</taxon>
        <taxon>Sar</taxon>
        <taxon>Alveolata</taxon>
        <taxon>Ciliophora</taxon>
        <taxon>Intramacronucleata</taxon>
        <taxon>Oligohymenophorea</taxon>
        <taxon>Peniculida</taxon>
        <taxon>Parameciidae</taxon>
        <taxon>Paramecium</taxon>
    </lineage>
</organism>
<protein>
    <submittedName>
        <fullName evidence="1">Uncharacterized protein</fullName>
    </submittedName>
</protein>
<name>A0A8S1P013_9CILI</name>
<sequence length="127" mass="15466">MQIKRIERTFKSIQVYARKFAIQCLTLEDITLELENKKMQMQTKIFKSCKFYPNLTEIFIEFNFHQALFYQVNVIIQQLNQKGIHVVEKRCRELKIRNDHYYNLSINHNIYLNNFDELKESIICLKQ</sequence>
<comment type="caution">
    <text evidence="1">The sequence shown here is derived from an EMBL/GenBank/DDBJ whole genome shotgun (WGS) entry which is preliminary data.</text>
</comment>